<keyword evidence="4" id="KW-1185">Reference proteome</keyword>
<dbReference type="AlphaFoldDB" id="A0A6N6N339"/>
<dbReference type="PROSITE" id="PS51257">
    <property type="entry name" value="PROKAR_LIPOPROTEIN"/>
    <property type="match status" value="1"/>
</dbReference>
<name>A0A6N6N339_9BACT</name>
<feature type="domain" description="ABC-type transport auxiliary lipoprotein component" evidence="2">
    <location>
        <begin position="33"/>
        <end position="189"/>
    </location>
</feature>
<feature type="chain" id="PRO_5027023894" description="ABC-type transport auxiliary lipoprotein component domain-containing protein" evidence="1">
    <location>
        <begin position="22"/>
        <end position="204"/>
    </location>
</feature>
<gene>
    <name evidence="3" type="ORF">F8A88_07965</name>
</gene>
<organism evidence="3 4">
    <name type="scientific">Pseudodesulfovibrio senegalensis</name>
    <dbReference type="NCBI Taxonomy" id="1721087"/>
    <lineage>
        <taxon>Bacteria</taxon>
        <taxon>Pseudomonadati</taxon>
        <taxon>Thermodesulfobacteriota</taxon>
        <taxon>Desulfovibrionia</taxon>
        <taxon>Desulfovibrionales</taxon>
        <taxon>Desulfovibrionaceae</taxon>
    </lineage>
</organism>
<accession>A0A6N6N339</accession>
<dbReference type="SUPFAM" id="SSF159594">
    <property type="entry name" value="XCC0632-like"/>
    <property type="match status" value="1"/>
</dbReference>
<feature type="signal peptide" evidence="1">
    <location>
        <begin position="1"/>
        <end position="21"/>
    </location>
</feature>
<sequence>MRNSALTIGSMLCLLMLCGCAGLSKKAVEKHHYYLEVQRGTAETVTRPDAVMLVRRMQVSPLYDGRELVYRMDGGRMESDFYNLFFVPPAEMVSQNLRQWIGSAGLVGEVVADASLVQSDYILEGMVNALYADFSGNRPEGVAAMQFFLLDAESDDAILFSGRYEERVPLSGRSPDAIVEGQRKAVHAIFEKLENDLRDRLATL</sequence>
<protein>
    <recommendedName>
        <fullName evidence="2">ABC-type transport auxiliary lipoprotein component domain-containing protein</fullName>
    </recommendedName>
</protein>
<evidence type="ECO:0000256" key="1">
    <source>
        <dbReference type="SAM" id="SignalP"/>
    </source>
</evidence>
<evidence type="ECO:0000259" key="2">
    <source>
        <dbReference type="Pfam" id="PF03886"/>
    </source>
</evidence>
<keyword evidence="1" id="KW-0732">Signal</keyword>
<dbReference type="Pfam" id="PF03886">
    <property type="entry name" value="ABC_trans_aux"/>
    <property type="match status" value="1"/>
</dbReference>
<dbReference type="EMBL" id="WAIE01000002">
    <property type="protein sequence ID" value="KAB1442371.1"/>
    <property type="molecule type" value="Genomic_DNA"/>
</dbReference>
<dbReference type="Gene3D" id="3.40.50.10610">
    <property type="entry name" value="ABC-type transport auxiliary lipoprotein component"/>
    <property type="match status" value="1"/>
</dbReference>
<dbReference type="RefSeq" id="WP_151150592.1">
    <property type="nucleotide sequence ID" value="NZ_WAIE01000002.1"/>
</dbReference>
<evidence type="ECO:0000313" key="4">
    <source>
        <dbReference type="Proteomes" id="UP000438699"/>
    </source>
</evidence>
<comment type="caution">
    <text evidence="3">The sequence shown here is derived from an EMBL/GenBank/DDBJ whole genome shotgun (WGS) entry which is preliminary data.</text>
</comment>
<dbReference type="Proteomes" id="UP000438699">
    <property type="component" value="Unassembled WGS sequence"/>
</dbReference>
<proteinExistence type="predicted"/>
<dbReference type="InterPro" id="IPR005586">
    <property type="entry name" value="ABC_trans_aux"/>
</dbReference>
<reference evidence="3 4" key="1">
    <citation type="journal article" date="2017" name="Int. J. Syst. Evol. Microbiol.">
        <title>Desulfovibrio senegalensis sp. nov., a mesophilic sulfate reducer isolated from marine sediment.</title>
        <authorList>
            <person name="Thioye A."/>
            <person name="Gam Z.B.A."/>
            <person name="Mbengue M."/>
            <person name="Cayol J.L."/>
            <person name="Joseph-Bartoli M."/>
            <person name="Toure-Kane C."/>
            <person name="Labat M."/>
        </authorList>
    </citation>
    <scope>NUCLEOTIDE SEQUENCE [LARGE SCALE GENOMIC DNA]</scope>
    <source>
        <strain evidence="3 4">DSM 101509</strain>
    </source>
</reference>
<evidence type="ECO:0000313" key="3">
    <source>
        <dbReference type="EMBL" id="KAB1442371.1"/>
    </source>
</evidence>
<dbReference type="OrthoDB" id="324832at2"/>